<dbReference type="GO" id="GO:0008237">
    <property type="term" value="F:metallopeptidase activity"/>
    <property type="evidence" value="ECO:0007669"/>
    <property type="project" value="InterPro"/>
</dbReference>
<dbReference type="PROSITE" id="PS50249">
    <property type="entry name" value="MPN"/>
    <property type="match status" value="1"/>
</dbReference>
<protein>
    <recommendedName>
        <fullName evidence="1">MPN domain-containing protein</fullName>
    </recommendedName>
</protein>
<dbReference type="SUPFAM" id="SSF102712">
    <property type="entry name" value="JAB1/MPN domain"/>
    <property type="match status" value="1"/>
</dbReference>
<organism evidence="2">
    <name type="scientific">marine sediment metagenome</name>
    <dbReference type="NCBI Taxonomy" id="412755"/>
    <lineage>
        <taxon>unclassified sequences</taxon>
        <taxon>metagenomes</taxon>
        <taxon>ecological metagenomes</taxon>
    </lineage>
</organism>
<sequence>MPVIIPKKVYLTVVAAAVRFANTRIPKDDWLEVSGIFIGVIDGDDVKISEAYPIMHQELDRDAVIDQYKFSDDDYVSFAIIDEEAFSRDPPEFTVGWWHTHPGFKVMMSHIDIRTTYSYQQNNPLALSLVFNPTRLTRQVEVANKKGDPDIQLKNDPGFKIFRLDALDPNASYHSVDFKIEGYDNAQHVVQLTNKFIVDATNFFPKDNLTQTYEKIINERIVELDSLILGTEEYLTSLIHRGEKARIPEVLENQSQEIRKFVAETFVKIEKIKEFMDYLEYKEKQTIVPKVDKILKKWNDIVAGLDKRLKELSKKF</sequence>
<dbReference type="EMBL" id="LAZR01001091">
    <property type="protein sequence ID" value="KKN50867.1"/>
    <property type="molecule type" value="Genomic_DNA"/>
</dbReference>
<feature type="domain" description="MPN" evidence="1">
    <location>
        <begin position="9"/>
        <end position="158"/>
    </location>
</feature>
<dbReference type="PANTHER" id="PTHR10410">
    <property type="entry name" value="EUKARYOTIC TRANSLATION INITIATION FACTOR 3 -RELATED"/>
    <property type="match status" value="1"/>
</dbReference>
<reference evidence="2" key="1">
    <citation type="journal article" date="2015" name="Nature">
        <title>Complex archaea that bridge the gap between prokaryotes and eukaryotes.</title>
        <authorList>
            <person name="Spang A."/>
            <person name="Saw J.H."/>
            <person name="Jorgensen S.L."/>
            <person name="Zaremba-Niedzwiedzka K."/>
            <person name="Martijn J."/>
            <person name="Lind A.E."/>
            <person name="van Eijk R."/>
            <person name="Schleper C."/>
            <person name="Guy L."/>
            <person name="Ettema T.J."/>
        </authorList>
    </citation>
    <scope>NUCLEOTIDE SEQUENCE</scope>
</reference>
<comment type="caution">
    <text evidence="2">The sequence shown here is derived from an EMBL/GenBank/DDBJ whole genome shotgun (WGS) entry which is preliminary data.</text>
</comment>
<dbReference type="InterPro" id="IPR000555">
    <property type="entry name" value="JAMM/MPN+_dom"/>
</dbReference>
<evidence type="ECO:0000259" key="1">
    <source>
        <dbReference type="PROSITE" id="PS50249"/>
    </source>
</evidence>
<dbReference type="Gene3D" id="3.40.140.10">
    <property type="entry name" value="Cytidine Deaminase, domain 2"/>
    <property type="match status" value="1"/>
</dbReference>
<dbReference type="InterPro" id="IPR050242">
    <property type="entry name" value="JAMM_MPN+_peptidase_M67A"/>
</dbReference>
<accession>A0A0F9RM62</accession>
<name>A0A0F9RM62_9ZZZZ</name>
<evidence type="ECO:0000313" key="2">
    <source>
        <dbReference type="EMBL" id="KKN50867.1"/>
    </source>
</evidence>
<dbReference type="AlphaFoldDB" id="A0A0F9RM62"/>
<dbReference type="InterPro" id="IPR037518">
    <property type="entry name" value="MPN"/>
</dbReference>
<gene>
    <name evidence="2" type="ORF">LCGC14_0628260</name>
</gene>
<dbReference type="Pfam" id="PF01398">
    <property type="entry name" value="JAB"/>
    <property type="match status" value="1"/>
</dbReference>
<proteinExistence type="predicted"/>